<name>A0ABY8QXI0_9MICO</name>
<dbReference type="InterPro" id="IPR022694">
    <property type="entry name" value="3-OHacyl-CoA_DH"/>
</dbReference>
<reference evidence="6 7" key="1">
    <citation type="submission" date="2023-05" db="EMBL/GenBank/DDBJ databases">
        <title>Lithophilousrod everest ZFBP1038 complete genpme.</title>
        <authorList>
            <person name="Tian M."/>
        </authorList>
    </citation>
    <scope>NUCLEOTIDE SEQUENCE [LARGE SCALE GENOMIC DNA]</scope>
    <source>
        <strain evidence="6 7">ZFBP1038</strain>
    </source>
</reference>
<dbReference type="InterPro" id="IPR008927">
    <property type="entry name" value="6-PGluconate_DH-like_C_sf"/>
</dbReference>
<dbReference type="SUPFAM" id="SSF51735">
    <property type="entry name" value="NAD(P)-binding Rossmann-fold domains"/>
    <property type="match status" value="1"/>
</dbReference>
<evidence type="ECO:0000259" key="4">
    <source>
        <dbReference type="Pfam" id="PF00725"/>
    </source>
</evidence>
<proteinExistence type="inferred from homology"/>
<dbReference type="SUPFAM" id="SSF48179">
    <property type="entry name" value="6-phosphogluconate dehydrogenase C-terminal domain-like"/>
    <property type="match status" value="1"/>
</dbReference>
<feature type="domain" description="3-hydroxyacyl-CoA dehydrogenase NAD binding" evidence="5">
    <location>
        <begin position="3"/>
        <end position="183"/>
    </location>
</feature>
<dbReference type="InterPro" id="IPR013328">
    <property type="entry name" value="6PGD_dom2"/>
</dbReference>
<protein>
    <submittedName>
        <fullName evidence="6">3-hydroxybutyryl-CoA dehydrogenase</fullName>
    </submittedName>
</protein>
<dbReference type="InterPro" id="IPR006108">
    <property type="entry name" value="3HC_DH_C"/>
</dbReference>
<evidence type="ECO:0000256" key="2">
    <source>
        <dbReference type="ARBA" id="ARBA00009463"/>
    </source>
</evidence>
<dbReference type="PIRSF" id="PIRSF000105">
    <property type="entry name" value="HCDH"/>
    <property type="match status" value="1"/>
</dbReference>
<sequence length="284" mass="30514">MQKVGVVGCGLMGSGIAEVAARAGLDVVVRDISEEAVASGRKRVEASLSRAVERGKLEPDARDAALESMTFSTDLDILADRDLVIEAASENEEIKKKLFAELDRIVSNGDAILASNTSSMPIVRFAQATSRPEQVIGMHFFNPAPVQPLVEIISSVLTAPEVTDRGEAFARDTLGKTTIRAKDRPGFIVNALLVPYLLSAIRMYESGMASLEDIDTGMINGCAHPMGPMRLNDLVGLDTTLAIARSMHGETNDPAYAPPVLLSRMVDAGYLGKKAGRGFYDDYR</sequence>
<comment type="pathway">
    <text evidence="1">Lipid metabolism; butanoate metabolism.</text>
</comment>
<evidence type="ECO:0000256" key="3">
    <source>
        <dbReference type="ARBA" id="ARBA00023002"/>
    </source>
</evidence>
<dbReference type="InterPro" id="IPR036291">
    <property type="entry name" value="NAD(P)-bd_dom_sf"/>
</dbReference>
<feature type="domain" description="3-hydroxyacyl-CoA dehydrogenase C-terminal" evidence="4">
    <location>
        <begin position="186"/>
        <end position="281"/>
    </location>
</feature>
<accession>A0ABY8QXI0</accession>
<dbReference type="Gene3D" id="3.40.50.720">
    <property type="entry name" value="NAD(P)-binding Rossmann-like Domain"/>
    <property type="match status" value="1"/>
</dbReference>
<gene>
    <name evidence="6" type="ORF">LWF01_07130</name>
</gene>
<dbReference type="PANTHER" id="PTHR48075">
    <property type="entry name" value="3-HYDROXYACYL-COA DEHYDROGENASE FAMILY PROTEIN"/>
    <property type="match status" value="1"/>
</dbReference>
<dbReference type="RefSeq" id="WP_349640343.1">
    <property type="nucleotide sequence ID" value="NZ_CP090958.1"/>
</dbReference>
<dbReference type="Pfam" id="PF02737">
    <property type="entry name" value="3HCDH_N"/>
    <property type="match status" value="1"/>
</dbReference>
<dbReference type="Proteomes" id="UP001209083">
    <property type="component" value="Chromosome"/>
</dbReference>
<evidence type="ECO:0000256" key="1">
    <source>
        <dbReference type="ARBA" id="ARBA00005086"/>
    </source>
</evidence>
<evidence type="ECO:0000313" key="6">
    <source>
        <dbReference type="EMBL" id="WGW13521.1"/>
    </source>
</evidence>
<evidence type="ECO:0000313" key="7">
    <source>
        <dbReference type="Proteomes" id="UP001209083"/>
    </source>
</evidence>
<dbReference type="Pfam" id="PF00725">
    <property type="entry name" value="3HCDH"/>
    <property type="match status" value="1"/>
</dbReference>
<evidence type="ECO:0000259" key="5">
    <source>
        <dbReference type="Pfam" id="PF02737"/>
    </source>
</evidence>
<dbReference type="InterPro" id="IPR006176">
    <property type="entry name" value="3-OHacyl-CoA_DH_NAD-bd"/>
</dbReference>
<organism evidence="6 7">
    <name type="scientific">Saxibacter everestensis</name>
    <dbReference type="NCBI Taxonomy" id="2909229"/>
    <lineage>
        <taxon>Bacteria</taxon>
        <taxon>Bacillati</taxon>
        <taxon>Actinomycetota</taxon>
        <taxon>Actinomycetes</taxon>
        <taxon>Micrococcales</taxon>
        <taxon>Brevibacteriaceae</taxon>
        <taxon>Saxibacter</taxon>
    </lineage>
</organism>
<dbReference type="Gene3D" id="1.10.1040.10">
    <property type="entry name" value="N-(1-d-carboxylethyl)-l-norvaline Dehydrogenase, domain 2"/>
    <property type="match status" value="1"/>
</dbReference>
<dbReference type="NCBIfam" id="NF005875">
    <property type="entry name" value="PRK07819.1"/>
    <property type="match status" value="1"/>
</dbReference>
<dbReference type="PANTHER" id="PTHR48075:SF9">
    <property type="entry name" value="3-HYDROXYBUTYRYL-COA DEHYDROGENASE"/>
    <property type="match status" value="1"/>
</dbReference>
<dbReference type="EMBL" id="CP090958">
    <property type="protein sequence ID" value="WGW13521.1"/>
    <property type="molecule type" value="Genomic_DNA"/>
</dbReference>
<keyword evidence="7" id="KW-1185">Reference proteome</keyword>
<comment type="similarity">
    <text evidence="2">Belongs to the 3-hydroxyacyl-CoA dehydrogenase family.</text>
</comment>
<keyword evidence="3" id="KW-0560">Oxidoreductase</keyword>